<dbReference type="PANTHER" id="PTHR31446">
    <property type="entry name" value="ACID PHOSPHATASE/VANADIUM-DEPENDENT HALOPEROXIDASE-RELATED PROTEIN"/>
    <property type="match status" value="1"/>
</dbReference>
<dbReference type="Proteomes" id="UP000051717">
    <property type="component" value="Unassembled WGS sequence"/>
</dbReference>
<keyword evidence="1" id="KW-0472">Membrane</keyword>
<feature type="transmembrane region" description="Helical" evidence="1">
    <location>
        <begin position="46"/>
        <end position="66"/>
    </location>
</feature>
<name>A0A0S8G502_UNCT6</name>
<reference evidence="2 3" key="1">
    <citation type="journal article" date="2015" name="Microbiome">
        <title>Genomic resolution of linkages in carbon, nitrogen, and sulfur cycling among widespread estuary sediment bacteria.</title>
        <authorList>
            <person name="Baker B.J."/>
            <person name="Lazar C.S."/>
            <person name="Teske A.P."/>
            <person name="Dick G.J."/>
        </authorList>
    </citation>
    <scope>NUCLEOTIDE SEQUENCE [LARGE SCALE GENOMIC DNA]</scope>
    <source>
        <strain evidence="2">SM23_40</strain>
    </source>
</reference>
<accession>A0A0S8G502</accession>
<feature type="transmembrane region" description="Helical" evidence="1">
    <location>
        <begin position="124"/>
        <end position="147"/>
    </location>
</feature>
<organism evidence="2 3">
    <name type="scientific">candidate division TA06 bacterium SM23_40</name>
    <dbReference type="NCBI Taxonomy" id="1703774"/>
    <lineage>
        <taxon>Bacteria</taxon>
        <taxon>Bacteria division TA06</taxon>
    </lineage>
</organism>
<dbReference type="Pfam" id="PF02681">
    <property type="entry name" value="DUF212"/>
    <property type="match status" value="1"/>
</dbReference>
<evidence type="ECO:0000256" key="1">
    <source>
        <dbReference type="SAM" id="Phobius"/>
    </source>
</evidence>
<keyword evidence="1" id="KW-0812">Transmembrane</keyword>
<feature type="transmembrane region" description="Helical" evidence="1">
    <location>
        <begin position="12"/>
        <end position="34"/>
    </location>
</feature>
<evidence type="ECO:0000313" key="2">
    <source>
        <dbReference type="EMBL" id="KPK68115.1"/>
    </source>
</evidence>
<sequence>MGGSGVFLANRIFWVCIACGLTAQCIKVVGTYLRERRINFKQFVEMGGMPSAHSAAVAALAVTVGLESGFSSALFAVTLVLSLMVMYDAAGLRGSVGRQAELLNRILDDFYATKRIPERNLRELIGHTPIEVIAGAILGIVFALAMYPGT</sequence>
<evidence type="ECO:0008006" key="4">
    <source>
        <dbReference type="Google" id="ProtNLM"/>
    </source>
</evidence>
<dbReference type="InterPro" id="IPR003832">
    <property type="entry name" value="DUF212"/>
</dbReference>
<comment type="caution">
    <text evidence="2">The sequence shown here is derived from an EMBL/GenBank/DDBJ whole genome shotgun (WGS) entry which is preliminary data.</text>
</comment>
<dbReference type="PANTHER" id="PTHR31446:SF29">
    <property type="entry name" value="ACID PHOSPHATASE_VANADIUM-DEPENDENT HALOPEROXIDASE-RELATED PROTEIN"/>
    <property type="match status" value="1"/>
</dbReference>
<dbReference type="AlphaFoldDB" id="A0A0S8G502"/>
<proteinExistence type="predicted"/>
<keyword evidence="1" id="KW-1133">Transmembrane helix</keyword>
<protein>
    <recommendedName>
        <fullName evidence="4">Acid phosphatase</fullName>
    </recommendedName>
</protein>
<gene>
    <name evidence="2" type="ORF">AMJ82_09070</name>
</gene>
<dbReference type="EMBL" id="LJUI01000090">
    <property type="protein sequence ID" value="KPK68115.1"/>
    <property type="molecule type" value="Genomic_DNA"/>
</dbReference>
<evidence type="ECO:0000313" key="3">
    <source>
        <dbReference type="Proteomes" id="UP000051717"/>
    </source>
</evidence>